<feature type="compositionally biased region" description="Low complexity" evidence="1">
    <location>
        <begin position="411"/>
        <end position="470"/>
    </location>
</feature>
<evidence type="ECO:0000313" key="4">
    <source>
        <dbReference type="Proteomes" id="UP000289703"/>
    </source>
</evidence>
<gene>
    <name evidence="3" type="ORF">EO244_04935</name>
</gene>
<dbReference type="Proteomes" id="UP000289703">
    <property type="component" value="Unassembled WGS sequence"/>
</dbReference>
<dbReference type="OrthoDB" id="1093019at2"/>
<feature type="compositionally biased region" description="Polar residues" evidence="1">
    <location>
        <begin position="340"/>
        <end position="379"/>
    </location>
</feature>
<name>A0A4Q1JPI9_9BACT</name>
<feature type="compositionally biased region" description="Low complexity" evidence="1">
    <location>
        <begin position="301"/>
        <end position="313"/>
    </location>
</feature>
<evidence type="ECO:0000256" key="2">
    <source>
        <dbReference type="SAM" id="SignalP"/>
    </source>
</evidence>
<sequence>MKAYFKLLIVPLLIATACSPSYVGTSAYQDDIYYVPGEASLIDQEMAVYATHAEKKEPRIETKAVEPATKSTFKDERDFQRIQEEYNKMIQNDSIESIDTTFYNEDQGYYLSEFKGSEWDREDAESLRRWYPQGFGFYDNTGYNTAMWLAGDPDWNVYIEGDKVWWTPSWTNPRYYSSYRYSPVRYGRTFAYNYPYCGSSFGFGFGLGYGFYDDFYWSLNFGWGYPYYSPYSYYGGCYPYFGYNHHHHGGYYGSARYSNNYYGHRTSMGTKLGTNQTYTNRSAATRTNGTVSRINRSAGYTKSGTTTSRSATTAQESIRRSTAAQRYGSRNSRGSYSNRVGTSTRQMNPSGTVRRSNYQGTTTRYGTQNRSSYSGTKSATTTRRRTSNYTKPQSNSRPSYNNSGTKRSINTRGTSTRTSGYSKVRSTPSSNRSSTRSSSSSYSPSRSSSSHSSGAVRSSSSSSRSSNSGSRSGGGSRRR</sequence>
<accession>A0A4Q1JPI9</accession>
<feature type="compositionally biased region" description="Low complexity" evidence="1">
    <location>
        <begin position="326"/>
        <end position="339"/>
    </location>
</feature>
<dbReference type="AlphaFoldDB" id="A0A4Q1JPI9"/>
<protein>
    <recommendedName>
        <fullName evidence="5">Vitellogenin II</fullName>
    </recommendedName>
</protein>
<feature type="compositionally biased region" description="Polar residues" evidence="1">
    <location>
        <begin position="314"/>
        <end position="324"/>
    </location>
</feature>
<keyword evidence="4" id="KW-1185">Reference proteome</keyword>
<feature type="signal peptide" evidence="2">
    <location>
        <begin position="1"/>
        <end position="23"/>
    </location>
</feature>
<reference evidence="3 4" key="1">
    <citation type="submission" date="2019-01" db="EMBL/GenBank/DDBJ databases">
        <title>Ancylomarina salipaludis sp. nov., isolated from a salt marsh.</title>
        <authorList>
            <person name="Yoon J.-H."/>
        </authorList>
    </citation>
    <scope>NUCLEOTIDE SEQUENCE [LARGE SCALE GENOMIC DNA]</scope>
    <source>
        <strain evidence="3 4">SHSM-M15</strain>
    </source>
</reference>
<feature type="compositionally biased region" description="Polar residues" evidence="1">
    <location>
        <begin position="280"/>
        <end position="300"/>
    </location>
</feature>
<dbReference type="PROSITE" id="PS51257">
    <property type="entry name" value="PROKAR_LIPOPROTEIN"/>
    <property type="match status" value="1"/>
</dbReference>
<feature type="region of interest" description="Disordered" evidence="1">
    <location>
        <begin position="280"/>
        <end position="479"/>
    </location>
</feature>
<organism evidence="3 4">
    <name type="scientific">Ancylomarina salipaludis</name>
    <dbReference type="NCBI Taxonomy" id="2501299"/>
    <lineage>
        <taxon>Bacteria</taxon>
        <taxon>Pseudomonadati</taxon>
        <taxon>Bacteroidota</taxon>
        <taxon>Bacteroidia</taxon>
        <taxon>Marinilabiliales</taxon>
        <taxon>Marinifilaceae</taxon>
        <taxon>Ancylomarina</taxon>
    </lineage>
</organism>
<evidence type="ECO:0000256" key="1">
    <source>
        <dbReference type="SAM" id="MobiDB-lite"/>
    </source>
</evidence>
<feature type="compositionally biased region" description="Polar residues" evidence="1">
    <location>
        <begin position="387"/>
        <end position="410"/>
    </location>
</feature>
<dbReference type="EMBL" id="SAXA01000003">
    <property type="protein sequence ID" value="RXQ96185.1"/>
    <property type="molecule type" value="Genomic_DNA"/>
</dbReference>
<comment type="caution">
    <text evidence="3">The sequence shown here is derived from an EMBL/GenBank/DDBJ whole genome shotgun (WGS) entry which is preliminary data.</text>
</comment>
<feature type="chain" id="PRO_5020522899" description="Vitellogenin II" evidence="2">
    <location>
        <begin position="24"/>
        <end position="479"/>
    </location>
</feature>
<evidence type="ECO:0000313" key="3">
    <source>
        <dbReference type="EMBL" id="RXQ96185.1"/>
    </source>
</evidence>
<dbReference type="RefSeq" id="WP_129253531.1">
    <property type="nucleotide sequence ID" value="NZ_SAXA01000003.1"/>
</dbReference>
<evidence type="ECO:0008006" key="5">
    <source>
        <dbReference type="Google" id="ProtNLM"/>
    </source>
</evidence>
<keyword evidence="2" id="KW-0732">Signal</keyword>
<proteinExistence type="predicted"/>